<feature type="compositionally biased region" description="Polar residues" evidence="5">
    <location>
        <begin position="673"/>
        <end position="690"/>
    </location>
</feature>
<evidence type="ECO:0000313" key="8">
    <source>
        <dbReference type="Proteomes" id="UP000800041"/>
    </source>
</evidence>
<dbReference type="InterPro" id="IPR001841">
    <property type="entry name" value="Znf_RING"/>
</dbReference>
<dbReference type="GO" id="GO:0008270">
    <property type="term" value="F:zinc ion binding"/>
    <property type="evidence" value="ECO:0007669"/>
    <property type="project" value="UniProtKB-KW"/>
</dbReference>
<dbReference type="SMART" id="SM00184">
    <property type="entry name" value="RING"/>
    <property type="match status" value="1"/>
</dbReference>
<protein>
    <recommendedName>
        <fullName evidence="6">RING-type domain-containing protein</fullName>
    </recommendedName>
</protein>
<feature type="compositionally biased region" description="Basic and acidic residues" evidence="5">
    <location>
        <begin position="282"/>
        <end position="291"/>
    </location>
</feature>
<dbReference type="InterPro" id="IPR013083">
    <property type="entry name" value="Znf_RING/FYVE/PHD"/>
</dbReference>
<feature type="compositionally biased region" description="Low complexity" evidence="5">
    <location>
        <begin position="433"/>
        <end position="464"/>
    </location>
</feature>
<dbReference type="OrthoDB" id="1305878at2759"/>
<dbReference type="EMBL" id="ML977207">
    <property type="protein sequence ID" value="KAF1981127.1"/>
    <property type="molecule type" value="Genomic_DNA"/>
</dbReference>
<evidence type="ECO:0000256" key="1">
    <source>
        <dbReference type="ARBA" id="ARBA00022723"/>
    </source>
</evidence>
<dbReference type="InterPro" id="IPR036028">
    <property type="entry name" value="SH3-like_dom_sf"/>
</dbReference>
<evidence type="ECO:0000256" key="4">
    <source>
        <dbReference type="PROSITE-ProRule" id="PRU00175"/>
    </source>
</evidence>
<feature type="compositionally biased region" description="Polar residues" evidence="5">
    <location>
        <begin position="401"/>
        <end position="416"/>
    </location>
</feature>
<dbReference type="GO" id="GO:0004842">
    <property type="term" value="F:ubiquitin-protein transferase activity"/>
    <property type="evidence" value="ECO:0007669"/>
    <property type="project" value="TreeGrafter"/>
</dbReference>
<feature type="region of interest" description="Disordered" evidence="5">
    <location>
        <begin position="673"/>
        <end position="695"/>
    </location>
</feature>
<name>A0A6G1GK51_9PEZI</name>
<keyword evidence="1" id="KW-0479">Metal-binding</keyword>
<feature type="compositionally biased region" description="Basic and acidic residues" evidence="5">
    <location>
        <begin position="145"/>
        <end position="158"/>
    </location>
</feature>
<dbReference type="SUPFAM" id="SSF50044">
    <property type="entry name" value="SH3-domain"/>
    <property type="match status" value="1"/>
</dbReference>
<sequence>MAGGAGVNLENELSCSICTDILYQPLTLLDCLHTFCGACVKEWFGLQASRATNTHPYTCPQCRATVRGTKPDARVTTLLEMFLQANPTRGKSDEEKEDARKQYNTGDNVLPRIRLRGEDSDDRRIMDEVRALSLQEVGVGGNGRLETRARRSRESSRDGRHRRPSQNGQRSRGTSPTRANARAAGSRGASVPPPSRQVEHQSSLRSLIGGSDSDSRDIEEEIMRQILEEGLLDGLDLENIDVSQEDEISERIAEAYRRRRERDTARSTGTEMQPRIVGSSQRAREDSDDRRRRQPPRQDPTATSSTGPSRPPVSRPHLFESIHPDPGRQGRSSSQGTDGRPSRAELRNSLTSTSSRPGAQSATDLTETTASSRAIISERRRISRQERSITDPEMAQTLAEQAHQNVQTRAGASNHASRAGSFPQESSRPSGLAMSSAVGARSSRRTGSASSERPPRPSNSSNHSLVTLPDPGPSGSRPSNSSTPAAPVRPPPLFSEPSINCSRCEKQHIEYEVHYNCQRCNDGAYNICLSCYRSGKGCLHWFGFGNLAWIVYERKAPPEGYPPNYETPHILTGHRYLPPTEPLSQATDNETVRSLSAEDPAKRLESGVFCDICQNFANSCYWKCDACNDGAWGFCNDCVNQGRHCTHPLLPLAHKSAETTQVPRHHRRDLSAQEHNGSDLTPPTAHTSTPPLTPKSASMIRGPAPIIVANTTFRALTFSAACDICTYPIPPSHTRFHCPRCNNGDYDICTSCYYRLVSDGRIGYENGYKGWRRCLQGHRMVVVGFEDRDGGQRRVVTQDLVGGLALKDEDGVDLQAARFPPDGGEGDRLVMIWSYYPTDGVTDELMFPRGAEIREAYNINGDWFWGCYAGAKGLFPGNYGRVL</sequence>
<evidence type="ECO:0000256" key="2">
    <source>
        <dbReference type="ARBA" id="ARBA00022771"/>
    </source>
</evidence>
<dbReference type="InterPro" id="IPR018957">
    <property type="entry name" value="Znf_C3HC4_RING-type"/>
</dbReference>
<dbReference type="PANTHER" id="PTHR16079:SF4">
    <property type="entry name" value="E3 UBIQUITIN-PROTEIN LIGASE CHFR"/>
    <property type="match status" value="1"/>
</dbReference>
<feature type="region of interest" description="Disordered" evidence="5">
    <location>
        <begin position="257"/>
        <end position="389"/>
    </location>
</feature>
<keyword evidence="3" id="KW-0862">Zinc</keyword>
<feature type="compositionally biased region" description="Polar residues" evidence="5">
    <location>
        <begin position="165"/>
        <end position="177"/>
    </location>
</feature>
<dbReference type="GO" id="GO:0005634">
    <property type="term" value="C:nucleus"/>
    <property type="evidence" value="ECO:0007669"/>
    <property type="project" value="TreeGrafter"/>
</dbReference>
<feature type="compositionally biased region" description="Basic and acidic residues" evidence="5">
    <location>
        <begin position="376"/>
        <end position="389"/>
    </location>
</feature>
<proteinExistence type="predicted"/>
<dbReference type="PROSITE" id="PS50089">
    <property type="entry name" value="ZF_RING_2"/>
    <property type="match status" value="1"/>
</dbReference>
<dbReference type="Gene3D" id="3.30.40.10">
    <property type="entry name" value="Zinc/RING finger domain, C3HC4 (zinc finger)"/>
    <property type="match status" value="1"/>
</dbReference>
<dbReference type="InterPro" id="IPR052256">
    <property type="entry name" value="E3_ubiquitin-ligase_CHFR"/>
</dbReference>
<accession>A0A6G1GK51</accession>
<feature type="domain" description="RING-type" evidence="6">
    <location>
        <begin position="15"/>
        <end position="63"/>
    </location>
</feature>
<feature type="compositionally biased region" description="Basic and acidic residues" evidence="5">
    <location>
        <begin position="90"/>
        <end position="101"/>
    </location>
</feature>
<evidence type="ECO:0000256" key="5">
    <source>
        <dbReference type="SAM" id="MobiDB-lite"/>
    </source>
</evidence>
<dbReference type="Proteomes" id="UP000800041">
    <property type="component" value="Unassembled WGS sequence"/>
</dbReference>
<reference evidence="7" key="1">
    <citation type="journal article" date="2020" name="Stud. Mycol.">
        <title>101 Dothideomycetes genomes: a test case for predicting lifestyles and emergence of pathogens.</title>
        <authorList>
            <person name="Haridas S."/>
            <person name="Albert R."/>
            <person name="Binder M."/>
            <person name="Bloem J."/>
            <person name="Labutti K."/>
            <person name="Salamov A."/>
            <person name="Andreopoulos B."/>
            <person name="Baker S."/>
            <person name="Barry K."/>
            <person name="Bills G."/>
            <person name="Bluhm B."/>
            <person name="Cannon C."/>
            <person name="Castanera R."/>
            <person name="Culley D."/>
            <person name="Daum C."/>
            <person name="Ezra D."/>
            <person name="Gonzalez J."/>
            <person name="Henrissat B."/>
            <person name="Kuo A."/>
            <person name="Liang C."/>
            <person name="Lipzen A."/>
            <person name="Lutzoni F."/>
            <person name="Magnuson J."/>
            <person name="Mondo S."/>
            <person name="Nolan M."/>
            <person name="Ohm R."/>
            <person name="Pangilinan J."/>
            <person name="Park H.-J."/>
            <person name="Ramirez L."/>
            <person name="Alfaro M."/>
            <person name="Sun H."/>
            <person name="Tritt A."/>
            <person name="Yoshinaga Y."/>
            <person name="Zwiers L.-H."/>
            <person name="Turgeon B."/>
            <person name="Goodwin S."/>
            <person name="Spatafora J."/>
            <person name="Crous P."/>
            <person name="Grigoriev I."/>
        </authorList>
    </citation>
    <scope>NUCLEOTIDE SEQUENCE</scope>
    <source>
        <strain evidence="7">CBS 113979</strain>
    </source>
</reference>
<dbReference type="InterPro" id="IPR017907">
    <property type="entry name" value="Znf_RING_CS"/>
</dbReference>
<dbReference type="SUPFAM" id="SSF57850">
    <property type="entry name" value="RING/U-box"/>
    <property type="match status" value="4"/>
</dbReference>
<feature type="compositionally biased region" description="Basic and acidic residues" evidence="5">
    <location>
        <begin position="317"/>
        <end position="328"/>
    </location>
</feature>
<dbReference type="Pfam" id="PF00097">
    <property type="entry name" value="zf-C3HC4"/>
    <property type="match status" value="1"/>
</dbReference>
<feature type="region of interest" description="Disordered" evidence="5">
    <location>
        <begin position="401"/>
        <end position="492"/>
    </location>
</feature>
<feature type="region of interest" description="Disordered" evidence="5">
    <location>
        <begin position="85"/>
        <end position="105"/>
    </location>
</feature>
<keyword evidence="8" id="KW-1185">Reference proteome</keyword>
<organism evidence="7 8">
    <name type="scientific">Aulographum hederae CBS 113979</name>
    <dbReference type="NCBI Taxonomy" id="1176131"/>
    <lineage>
        <taxon>Eukaryota</taxon>
        <taxon>Fungi</taxon>
        <taxon>Dikarya</taxon>
        <taxon>Ascomycota</taxon>
        <taxon>Pezizomycotina</taxon>
        <taxon>Dothideomycetes</taxon>
        <taxon>Pleosporomycetidae</taxon>
        <taxon>Aulographales</taxon>
        <taxon>Aulographaceae</taxon>
    </lineage>
</organism>
<gene>
    <name evidence="7" type="ORF">K402DRAFT_343049</name>
</gene>
<keyword evidence="2 4" id="KW-0863">Zinc-finger</keyword>
<dbReference type="PANTHER" id="PTHR16079">
    <property type="entry name" value="UBIQUITIN LIGASE PROTEIN CHFR"/>
    <property type="match status" value="1"/>
</dbReference>
<feature type="compositionally biased region" description="Polar residues" evidence="5">
    <location>
        <begin position="348"/>
        <end position="369"/>
    </location>
</feature>
<evidence type="ECO:0000313" key="7">
    <source>
        <dbReference type="EMBL" id="KAF1981127.1"/>
    </source>
</evidence>
<feature type="region of interest" description="Disordered" evidence="5">
    <location>
        <begin position="140"/>
        <end position="217"/>
    </location>
</feature>
<evidence type="ECO:0000259" key="6">
    <source>
        <dbReference type="PROSITE" id="PS50089"/>
    </source>
</evidence>
<dbReference type="PROSITE" id="PS00518">
    <property type="entry name" value="ZF_RING_1"/>
    <property type="match status" value="1"/>
</dbReference>
<dbReference type="GO" id="GO:0016567">
    <property type="term" value="P:protein ubiquitination"/>
    <property type="evidence" value="ECO:0007669"/>
    <property type="project" value="TreeGrafter"/>
</dbReference>
<dbReference type="CDD" id="cd00174">
    <property type="entry name" value="SH3"/>
    <property type="match status" value="1"/>
</dbReference>
<dbReference type="GO" id="GO:0006511">
    <property type="term" value="P:ubiquitin-dependent protein catabolic process"/>
    <property type="evidence" value="ECO:0007669"/>
    <property type="project" value="TreeGrafter"/>
</dbReference>
<feature type="compositionally biased region" description="Low complexity" evidence="5">
    <location>
        <begin position="473"/>
        <end position="484"/>
    </location>
</feature>
<dbReference type="AlphaFoldDB" id="A0A6G1GK51"/>
<evidence type="ECO:0000256" key="3">
    <source>
        <dbReference type="ARBA" id="ARBA00022833"/>
    </source>
</evidence>
<dbReference type="Gene3D" id="2.30.30.40">
    <property type="entry name" value="SH3 Domains"/>
    <property type="match status" value="1"/>
</dbReference>
<feature type="compositionally biased region" description="Low complexity" evidence="5">
    <location>
        <begin position="178"/>
        <end position="190"/>
    </location>
</feature>